<feature type="transmembrane region" description="Helical" evidence="1">
    <location>
        <begin position="302"/>
        <end position="322"/>
    </location>
</feature>
<feature type="transmembrane region" description="Helical" evidence="1">
    <location>
        <begin position="102"/>
        <end position="120"/>
    </location>
</feature>
<evidence type="ECO:0000256" key="1">
    <source>
        <dbReference type="SAM" id="Phobius"/>
    </source>
</evidence>
<feature type="transmembrane region" description="Helical" evidence="1">
    <location>
        <begin position="70"/>
        <end position="90"/>
    </location>
</feature>
<gene>
    <name evidence="3" type="ORF">B0T22DRAFT_443276</name>
</gene>
<reference evidence="3" key="2">
    <citation type="submission" date="2023-06" db="EMBL/GenBank/DDBJ databases">
        <authorList>
            <consortium name="Lawrence Berkeley National Laboratory"/>
            <person name="Haridas S."/>
            <person name="Hensen N."/>
            <person name="Bonometti L."/>
            <person name="Westerberg I."/>
            <person name="Brannstrom I.O."/>
            <person name="Guillou S."/>
            <person name="Cros-Aarteil S."/>
            <person name="Calhoun S."/>
            <person name="Kuo A."/>
            <person name="Mondo S."/>
            <person name="Pangilinan J."/>
            <person name="Riley R."/>
            <person name="Labutti K."/>
            <person name="Andreopoulos B."/>
            <person name="Lipzen A."/>
            <person name="Chen C."/>
            <person name="Yanf M."/>
            <person name="Daum C."/>
            <person name="Ng V."/>
            <person name="Clum A."/>
            <person name="Steindorff A."/>
            <person name="Ohm R."/>
            <person name="Martin F."/>
            <person name="Silar P."/>
            <person name="Natvig D."/>
            <person name="Lalanne C."/>
            <person name="Gautier V."/>
            <person name="Ament-Velasquez S.L."/>
            <person name="Kruys A."/>
            <person name="Hutchinson M.I."/>
            <person name="Powell A.J."/>
            <person name="Barry K."/>
            <person name="Miller A.N."/>
            <person name="Grigoriev I.V."/>
            <person name="Debuchy R."/>
            <person name="Gladieux P."/>
            <person name="Thoren M.H."/>
            <person name="Johannesson H."/>
        </authorList>
    </citation>
    <scope>NUCLEOTIDE SEQUENCE</scope>
    <source>
        <strain evidence="3">CBS 314.62</strain>
    </source>
</reference>
<protein>
    <recommendedName>
        <fullName evidence="2">Rhodopsin domain-containing protein</fullName>
    </recommendedName>
</protein>
<dbReference type="Pfam" id="PF20684">
    <property type="entry name" value="Fung_rhodopsin"/>
    <property type="match status" value="1"/>
</dbReference>
<name>A0AAE1CB23_9PEZI</name>
<dbReference type="Proteomes" id="UP001270362">
    <property type="component" value="Unassembled WGS sequence"/>
</dbReference>
<feature type="transmembrane region" description="Helical" evidence="1">
    <location>
        <begin position="150"/>
        <end position="170"/>
    </location>
</feature>
<keyword evidence="1" id="KW-0472">Membrane</keyword>
<keyword evidence="4" id="KW-1185">Reference proteome</keyword>
<feature type="transmembrane region" description="Helical" evidence="1">
    <location>
        <begin position="226"/>
        <end position="250"/>
    </location>
</feature>
<reference evidence="3" key="1">
    <citation type="journal article" date="2023" name="Mol. Phylogenet. Evol.">
        <title>Genome-scale phylogeny and comparative genomics of the fungal order Sordariales.</title>
        <authorList>
            <person name="Hensen N."/>
            <person name="Bonometti L."/>
            <person name="Westerberg I."/>
            <person name="Brannstrom I.O."/>
            <person name="Guillou S."/>
            <person name="Cros-Aarteil S."/>
            <person name="Calhoun S."/>
            <person name="Haridas S."/>
            <person name="Kuo A."/>
            <person name="Mondo S."/>
            <person name="Pangilinan J."/>
            <person name="Riley R."/>
            <person name="LaButti K."/>
            <person name="Andreopoulos B."/>
            <person name="Lipzen A."/>
            <person name="Chen C."/>
            <person name="Yan M."/>
            <person name="Daum C."/>
            <person name="Ng V."/>
            <person name="Clum A."/>
            <person name="Steindorff A."/>
            <person name="Ohm R.A."/>
            <person name="Martin F."/>
            <person name="Silar P."/>
            <person name="Natvig D.O."/>
            <person name="Lalanne C."/>
            <person name="Gautier V."/>
            <person name="Ament-Velasquez S.L."/>
            <person name="Kruys A."/>
            <person name="Hutchinson M.I."/>
            <person name="Powell A.J."/>
            <person name="Barry K."/>
            <person name="Miller A.N."/>
            <person name="Grigoriev I.V."/>
            <person name="Debuchy R."/>
            <person name="Gladieux P."/>
            <person name="Hiltunen Thoren M."/>
            <person name="Johannesson H."/>
        </authorList>
    </citation>
    <scope>NUCLEOTIDE SEQUENCE</scope>
    <source>
        <strain evidence="3">CBS 314.62</strain>
    </source>
</reference>
<dbReference type="AlphaFoldDB" id="A0AAE1CB23"/>
<dbReference type="InterPro" id="IPR049326">
    <property type="entry name" value="Rhodopsin_dom_fungi"/>
</dbReference>
<feature type="domain" description="Rhodopsin" evidence="2">
    <location>
        <begin position="83"/>
        <end position="322"/>
    </location>
</feature>
<proteinExistence type="predicted"/>
<comment type="caution">
    <text evidence="3">The sequence shown here is derived from an EMBL/GenBank/DDBJ whole genome shotgun (WGS) entry which is preliminary data.</text>
</comment>
<evidence type="ECO:0000313" key="3">
    <source>
        <dbReference type="EMBL" id="KAK3686191.1"/>
    </source>
</evidence>
<sequence>MTAFTRECRYLALSLSPLSYETGGNKSGVDEQMDQSLTIESPDDTTTMDSSGRIVVTDTDLNPILQMTTWLFLALSTLMLCFRLLTRFFLRSSNRLLGLEEVLALLAYVFSLGQSVTVVLPQGKVLGKDLADVSADELRIGLQAEYAGDLLFLVSLGLAKLSICACLLTLSPDLVHRRLILGLGLVIAVWTLASFLGSALRCCTHPPWNVVEAGDVEARCLNLYDFLTSVCIINILTDAALVAVPAVMVFPMRLPLKRRATVLLVFGSRTLAIIPTVFQLVYLPRLFESNFTLRAFPYYLSVQAVQFASISTTCVVYLWPLLDSLRSGLMWTDNMDATMPLSGAFPSWQHDMSALSRYRGKPQAAGAPF</sequence>
<evidence type="ECO:0000259" key="2">
    <source>
        <dbReference type="Pfam" id="PF20684"/>
    </source>
</evidence>
<dbReference type="PANTHER" id="PTHR38794">
    <property type="entry name" value="INTEGRAL MEMBRANE PROTEIN"/>
    <property type="match status" value="1"/>
</dbReference>
<accession>A0AAE1CB23</accession>
<feature type="transmembrane region" description="Helical" evidence="1">
    <location>
        <begin position="179"/>
        <end position="200"/>
    </location>
</feature>
<keyword evidence="1" id="KW-0812">Transmembrane</keyword>
<feature type="transmembrane region" description="Helical" evidence="1">
    <location>
        <begin position="262"/>
        <end position="282"/>
    </location>
</feature>
<keyword evidence="1" id="KW-1133">Transmembrane helix</keyword>
<dbReference type="PANTHER" id="PTHR38794:SF1">
    <property type="entry name" value="INTEGRAL MEMBRANE PROTEIN"/>
    <property type="match status" value="1"/>
</dbReference>
<evidence type="ECO:0000313" key="4">
    <source>
        <dbReference type="Proteomes" id="UP001270362"/>
    </source>
</evidence>
<organism evidence="3 4">
    <name type="scientific">Podospora appendiculata</name>
    <dbReference type="NCBI Taxonomy" id="314037"/>
    <lineage>
        <taxon>Eukaryota</taxon>
        <taxon>Fungi</taxon>
        <taxon>Dikarya</taxon>
        <taxon>Ascomycota</taxon>
        <taxon>Pezizomycotina</taxon>
        <taxon>Sordariomycetes</taxon>
        <taxon>Sordariomycetidae</taxon>
        <taxon>Sordariales</taxon>
        <taxon>Podosporaceae</taxon>
        <taxon>Podospora</taxon>
    </lineage>
</organism>
<dbReference type="EMBL" id="JAULSO010000003">
    <property type="protein sequence ID" value="KAK3686191.1"/>
    <property type="molecule type" value="Genomic_DNA"/>
</dbReference>